<evidence type="ECO:0000313" key="2">
    <source>
        <dbReference type="Proteomes" id="UP001055072"/>
    </source>
</evidence>
<protein>
    <submittedName>
        <fullName evidence="1">Uncharacterized protein</fullName>
    </submittedName>
</protein>
<keyword evidence="2" id="KW-1185">Reference proteome</keyword>
<proteinExistence type="predicted"/>
<dbReference type="EMBL" id="MU274902">
    <property type="protein sequence ID" value="KAI0093320.1"/>
    <property type="molecule type" value="Genomic_DNA"/>
</dbReference>
<reference evidence="1" key="1">
    <citation type="journal article" date="2021" name="Environ. Microbiol.">
        <title>Gene family expansions and transcriptome signatures uncover fungal adaptations to wood decay.</title>
        <authorList>
            <person name="Hage H."/>
            <person name="Miyauchi S."/>
            <person name="Viragh M."/>
            <person name="Drula E."/>
            <person name="Min B."/>
            <person name="Chaduli D."/>
            <person name="Navarro D."/>
            <person name="Favel A."/>
            <person name="Norest M."/>
            <person name="Lesage-Meessen L."/>
            <person name="Balint B."/>
            <person name="Merenyi Z."/>
            <person name="de Eugenio L."/>
            <person name="Morin E."/>
            <person name="Martinez A.T."/>
            <person name="Baldrian P."/>
            <person name="Stursova M."/>
            <person name="Martinez M.J."/>
            <person name="Novotny C."/>
            <person name="Magnuson J.K."/>
            <person name="Spatafora J.W."/>
            <person name="Maurice S."/>
            <person name="Pangilinan J."/>
            <person name="Andreopoulos W."/>
            <person name="LaButti K."/>
            <person name="Hundley H."/>
            <person name="Na H."/>
            <person name="Kuo A."/>
            <person name="Barry K."/>
            <person name="Lipzen A."/>
            <person name="Henrissat B."/>
            <person name="Riley R."/>
            <person name="Ahrendt S."/>
            <person name="Nagy L.G."/>
            <person name="Grigoriev I.V."/>
            <person name="Martin F."/>
            <person name="Rosso M.N."/>
        </authorList>
    </citation>
    <scope>NUCLEOTIDE SEQUENCE</scope>
    <source>
        <strain evidence="1">CBS 384.51</strain>
    </source>
</reference>
<organism evidence="1 2">
    <name type="scientific">Irpex rosettiformis</name>
    <dbReference type="NCBI Taxonomy" id="378272"/>
    <lineage>
        <taxon>Eukaryota</taxon>
        <taxon>Fungi</taxon>
        <taxon>Dikarya</taxon>
        <taxon>Basidiomycota</taxon>
        <taxon>Agaricomycotina</taxon>
        <taxon>Agaricomycetes</taxon>
        <taxon>Polyporales</taxon>
        <taxon>Irpicaceae</taxon>
        <taxon>Irpex</taxon>
    </lineage>
</organism>
<comment type="caution">
    <text evidence="1">The sequence shown here is derived from an EMBL/GenBank/DDBJ whole genome shotgun (WGS) entry which is preliminary data.</text>
</comment>
<sequence>MGVPGLWDVIQEAGYSRALLHFSVVDGFEGNRPEIRALRVGIDASLWYFHAENSTDAGSNPELRLLAFRCFRLLSAGVVPLFMFDGPQRPEQKRGSKKGKRGTHWLHKDFTRMLDCFGMEWRIAPGEAEAELAYLNKIDIIDAVITDDVDTFLFGGRTIIRNMSFSLTGNKNHPAKNKEGKDSKFHVRIFEADAIESRNNIALTRGGMILFALLCGGDYDNNKGIRNLSAGFALGLARQGYGDRLLSAYYQGPDHLRAFLPGWRRELGNELRTNTSGLLPGRKDVSLPQNFPDLTIFELYANPITSARNGVNGIDGLAMRDTGNPSLSRLAEFCEEKFDDWGGVKGVLKRFASMLYTGLVMHLLRRAVLEEDKKEKSRRIARGVNAKVTGLKRPSPANAIGMPFSLVTRYLNPAKVDRAAAAFVNRATPLVTPKPAADSPPLFTKITGEREHVDTDKLPEYKLEINPAQFVQLASSGFKGNTTEGPALSQPPAPSGSQTLAARAATFDPGKPVLVWVPALMLREVHPQLIAEYETKGAKTRASRRGAKGKEVASEPTKNDEVDEENEDDVLDLTSSPARPTGRRTKPTTTKRHAASSPVRPPPAKRPALPASSQPPPAPKPIVALPQAERIPAPATGRPRTPPREVKVKEERPVRQNSATPARPITRVAQPTVPSHIHPPLRAVPLPPPIPFPPPQHIPPPYLPHHPRTFFNVGLIETEEPPSDRHFIFSFTDPDDPDYVALDDTDWDDPDVADVDTVVDRKPPPVPPPPPEPRAEPRGEVIPPPKNPRRPPVKRTKSPALQPVPESVEEVWEQLPPSSQHRIAPTAPALPPPPPIPAPIEVATPTTPQPPARRRKQPAQQQVEDRLDIAEDLSVVNAGHSGLDQFNQMFDQVLGIVPGAQRRKPMTAAARKRLIAEILEGNSQRPPDPPPKRRRTAKTNAAPPTTTSLPTNDLPSSSTARANQASTSRAPPPVPLQTPRTGTTLSMSASQPTSSQSIAAFPGLPPLSVPSSSQPSRPASRSRPVHRLDDIVVVSSDEEEPYFAPPAPRRNPPPAPPPRTHNSTRRVTSTQPRAGPSRMPQNDFFADIERFKDLS</sequence>
<accession>A0ACB8UGB5</accession>
<evidence type="ECO:0000313" key="1">
    <source>
        <dbReference type="EMBL" id="KAI0093320.1"/>
    </source>
</evidence>
<name>A0ACB8UGB5_9APHY</name>
<dbReference type="Proteomes" id="UP001055072">
    <property type="component" value="Unassembled WGS sequence"/>
</dbReference>
<gene>
    <name evidence="1" type="ORF">BDY19DRAFT_989970</name>
</gene>